<gene>
    <name evidence="7" type="primary">yjnA</name>
    <name evidence="8" type="ORF">ADS79_04125</name>
    <name evidence="7" type="ORF">BRE01_21870</name>
</gene>
<dbReference type="InterPro" id="IPR002781">
    <property type="entry name" value="TM_pro_TauE-like"/>
</dbReference>
<keyword evidence="6" id="KW-1003">Cell membrane</keyword>
<keyword evidence="5 6" id="KW-0472">Membrane</keyword>
<dbReference type="OrthoDB" id="5189995at2"/>
<keyword evidence="4 6" id="KW-1133">Transmembrane helix</keyword>
<proteinExistence type="inferred from homology"/>
<reference evidence="7 10" key="3">
    <citation type="submission" date="2019-06" db="EMBL/GenBank/DDBJ databases">
        <title>Whole genome shotgun sequence of Brevibacillus reuszeri NBRC 15719.</title>
        <authorList>
            <person name="Hosoyama A."/>
            <person name="Uohara A."/>
            <person name="Ohji S."/>
            <person name="Ichikawa N."/>
        </authorList>
    </citation>
    <scope>NUCLEOTIDE SEQUENCE [LARGE SCALE GENOMIC DNA]</scope>
    <source>
        <strain evidence="7 10">NBRC 15719</strain>
    </source>
</reference>
<dbReference type="InterPro" id="IPR051598">
    <property type="entry name" value="TSUP/Inactive_protease-like"/>
</dbReference>
<evidence type="ECO:0000313" key="10">
    <source>
        <dbReference type="Proteomes" id="UP000319578"/>
    </source>
</evidence>
<dbReference type="RefSeq" id="WP_049737160.1">
    <property type="nucleotide sequence ID" value="NZ_BJON01000008.1"/>
</dbReference>
<evidence type="ECO:0000256" key="2">
    <source>
        <dbReference type="ARBA" id="ARBA00009142"/>
    </source>
</evidence>
<dbReference type="Proteomes" id="UP000319578">
    <property type="component" value="Unassembled WGS sequence"/>
</dbReference>
<organism evidence="8 9">
    <name type="scientific">Brevibacillus reuszeri</name>
    <dbReference type="NCBI Taxonomy" id="54915"/>
    <lineage>
        <taxon>Bacteria</taxon>
        <taxon>Bacillati</taxon>
        <taxon>Bacillota</taxon>
        <taxon>Bacilli</taxon>
        <taxon>Bacillales</taxon>
        <taxon>Paenibacillaceae</taxon>
        <taxon>Brevibacillus</taxon>
    </lineage>
</organism>
<dbReference type="PANTHER" id="PTHR43701:SF2">
    <property type="entry name" value="MEMBRANE TRANSPORTER PROTEIN YJNA-RELATED"/>
    <property type="match status" value="1"/>
</dbReference>
<evidence type="ECO:0000313" key="9">
    <source>
        <dbReference type="Proteomes" id="UP000036834"/>
    </source>
</evidence>
<name>A0A0K9YWS1_9BACL</name>
<comment type="caution">
    <text evidence="8">The sequence shown here is derived from an EMBL/GenBank/DDBJ whole genome shotgun (WGS) entry which is preliminary data.</text>
</comment>
<evidence type="ECO:0000313" key="7">
    <source>
        <dbReference type="EMBL" id="GED68485.1"/>
    </source>
</evidence>
<dbReference type="EMBL" id="LGIQ01000005">
    <property type="protein sequence ID" value="KNB73169.1"/>
    <property type="molecule type" value="Genomic_DNA"/>
</dbReference>
<dbReference type="Proteomes" id="UP000036834">
    <property type="component" value="Unassembled WGS sequence"/>
</dbReference>
<dbReference type="EMBL" id="BJON01000008">
    <property type="protein sequence ID" value="GED68485.1"/>
    <property type="molecule type" value="Genomic_DNA"/>
</dbReference>
<feature type="transmembrane region" description="Helical" evidence="6">
    <location>
        <begin position="237"/>
        <end position="255"/>
    </location>
</feature>
<evidence type="ECO:0000256" key="3">
    <source>
        <dbReference type="ARBA" id="ARBA00022692"/>
    </source>
</evidence>
<dbReference type="PATRIC" id="fig|54915.3.peg.6206"/>
<sequence>MDFHLTIVGLLVGFLVGLTGVGGAALLTPILIFLGISPTVAVGTDLVYNSITKIFGTLQHWRQKTVHFPIVIYLALGSIPSAIAAVHVMNWIHLHVAGADQIFKQILGFALILIPIAMLVKSLLDRKHPQLNHWQQMPIIQKRSVLIIIGAILGFLVGLTSIGSGSLFAIALMHFFTLSGKEVVGTDIAHAFFLTSAAGLTHMSFGSVDFFTVIQLLLGSVPGVLAGSMLSCKVPTIWLKCVISVVIIISGIKIIQI</sequence>
<protein>
    <recommendedName>
        <fullName evidence="6">Probable membrane transporter protein</fullName>
    </recommendedName>
</protein>
<dbReference type="PANTHER" id="PTHR43701">
    <property type="entry name" value="MEMBRANE TRANSPORTER PROTEIN MJ0441-RELATED"/>
    <property type="match status" value="1"/>
</dbReference>
<dbReference type="AlphaFoldDB" id="A0A0K9YWS1"/>
<feature type="transmembrane region" description="Helical" evidence="6">
    <location>
        <begin position="30"/>
        <end position="49"/>
    </location>
</feature>
<reference evidence="9" key="1">
    <citation type="submission" date="2015-07" db="EMBL/GenBank/DDBJ databases">
        <title>Genome sequencing project for genomic taxonomy and phylogenomics of Bacillus-like bacteria.</title>
        <authorList>
            <person name="Liu B."/>
            <person name="Wang J."/>
            <person name="Zhu Y."/>
            <person name="Liu G."/>
            <person name="Chen Q."/>
            <person name="Chen Z."/>
            <person name="Lan J."/>
            <person name="Che J."/>
            <person name="Ge C."/>
            <person name="Shi H."/>
            <person name="Pan Z."/>
            <person name="Liu X."/>
        </authorList>
    </citation>
    <scope>NUCLEOTIDE SEQUENCE [LARGE SCALE GENOMIC DNA]</scope>
    <source>
        <strain evidence="9">DSM 9887</strain>
    </source>
</reference>
<feature type="transmembrane region" description="Helical" evidence="6">
    <location>
        <begin position="210"/>
        <end position="231"/>
    </location>
</feature>
<keyword evidence="10" id="KW-1185">Reference proteome</keyword>
<dbReference type="GO" id="GO:0005886">
    <property type="term" value="C:plasma membrane"/>
    <property type="evidence" value="ECO:0007669"/>
    <property type="project" value="UniProtKB-SubCell"/>
</dbReference>
<dbReference type="STRING" id="54915.ADS79_04125"/>
<evidence type="ECO:0000313" key="8">
    <source>
        <dbReference type="EMBL" id="KNB73169.1"/>
    </source>
</evidence>
<comment type="similarity">
    <text evidence="2 6">Belongs to the 4-toluene sulfonate uptake permease (TSUP) (TC 2.A.102) family.</text>
</comment>
<feature type="transmembrane region" description="Helical" evidence="6">
    <location>
        <begin position="145"/>
        <end position="176"/>
    </location>
</feature>
<feature type="transmembrane region" description="Helical" evidence="6">
    <location>
        <begin position="70"/>
        <end position="94"/>
    </location>
</feature>
<dbReference type="Pfam" id="PF01925">
    <property type="entry name" value="TauE"/>
    <property type="match status" value="1"/>
</dbReference>
<comment type="subcellular location">
    <subcellularLocation>
        <location evidence="6">Cell membrane</location>
        <topology evidence="6">Multi-pass membrane protein</topology>
    </subcellularLocation>
    <subcellularLocation>
        <location evidence="1">Membrane</location>
        <topology evidence="1">Multi-pass membrane protein</topology>
    </subcellularLocation>
</comment>
<keyword evidence="3 6" id="KW-0812">Transmembrane</keyword>
<reference evidence="8" key="2">
    <citation type="submission" date="2015-07" db="EMBL/GenBank/DDBJ databases">
        <title>MeaNS - Measles Nucleotide Surveillance Program.</title>
        <authorList>
            <person name="Tran T."/>
            <person name="Druce J."/>
        </authorList>
    </citation>
    <scope>NUCLEOTIDE SEQUENCE</scope>
    <source>
        <strain evidence="8">DSM 9887</strain>
    </source>
</reference>
<evidence type="ECO:0000256" key="4">
    <source>
        <dbReference type="ARBA" id="ARBA00022989"/>
    </source>
</evidence>
<feature type="transmembrane region" description="Helical" evidence="6">
    <location>
        <begin position="106"/>
        <end position="124"/>
    </location>
</feature>
<evidence type="ECO:0000256" key="1">
    <source>
        <dbReference type="ARBA" id="ARBA00004141"/>
    </source>
</evidence>
<evidence type="ECO:0000256" key="6">
    <source>
        <dbReference type="RuleBase" id="RU363041"/>
    </source>
</evidence>
<accession>A0A0K9YWS1</accession>
<evidence type="ECO:0000256" key="5">
    <source>
        <dbReference type="ARBA" id="ARBA00023136"/>
    </source>
</evidence>